<dbReference type="SMART" id="SM00881">
    <property type="entry name" value="CoA_binding"/>
    <property type="match status" value="1"/>
</dbReference>
<protein>
    <submittedName>
        <fullName evidence="2">Acyl-CoA synthetase</fullName>
    </submittedName>
</protein>
<dbReference type="InterPro" id="IPR016102">
    <property type="entry name" value="Succinyl-CoA_synth-like"/>
</dbReference>
<dbReference type="InterPro" id="IPR013815">
    <property type="entry name" value="ATP_grasp_subdomain_1"/>
</dbReference>
<dbReference type="EMBL" id="AUWU02000005">
    <property type="protein sequence ID" value="KAH0573315.1"/>
    <property type="molecule type" value="Genomic_DNA"/>
</dbReference>
<dbReference type="PANTHER" id="PTHR42793">
    <property type="entry name" value="COA BINDING DOMAIN CONTAINING PROTEIN"/>
    <property type="match status" value="1"/>
</dbReference>
<dbReference type="Proteomes" id="UP000018208">
    <property type="component" value="Unassembled WGS sequence"/>
</dbReference>
<sequence length="810" mass="91251">MQFHLHSDTLDQKYDELLKNASLRTDKYLYEHEAYELFDGLGINTPCRKYFPLSQIQHIKQFVQPGKNYVLKCQIPGVLHKTEVQGVELFITTDNVDQKVKCFVSRLPLTLEGILVAEMISFSTKSPSNGEILISGLIDESFGPLVCFGFGGTTVEQLKENFTDSVLFIPASIDIKTSPGWYQRLENLPITQFLTGKIRGVPQQCEFTEILTLITKVQHLMNAYYENNIQISELEINPAVISEGKIYALDGVVKVNDHTIPQQILQLSQKIGLKPLFKTGLFFSPQSVLLVGASSKSITNPCTVVLQNLMQFNKNVKVYCIHPTAADIFGAPCFKTLQEAQQNLKQVDLFVCGIPALQAYEMLESIIDTGFSHTNFVLSAGFGETEQGKMYEQNLRWKLKQKQELYPNNKFYPLINGANTLGYTWKNQINTIFVDSKKSSAYDDNNVLIDNKIQNTCLICQSGAFMITRLSDLAEKVSPVVSMSVGNQIDISAVDFLEWILDEQSASKFEKEFEVKRPDLHDLDKQKEQIKVIGMYIEGFNPNDGQRLIRLLEICRNKGKLIYVYKSGRTSQGSQATAGHTASLSGSYDMFYQLISTSGGICTNSLQEFENSIYFAQTAVNKEYTEDVLRLGIVTNAGFEKCVYADHLFLPANSDNYLKLTQPSKVIKDEIISFFAKYKLSNVVDIDEIIDTTPMIPDEAYYEIAKSISKESNIVIISIVPETHMIASTINQKISTRNFIDEPNSIANLVVKLQNEIESNIVVTIESGRKFNDLRSFFKSNGICVFQHADECSLAVNNFAKGIKGWWQKE</sequence>
<dbReference type="Pfam" id="PF13549">
    <property type="entry name" value="ATP-grasp_5"/>
    <property type="match status" value="1"/>
</dbReference>
<dbReference type="Gene3D" id="3.40.50.720">
    <property type="entry name" value="NAD(P)-binding Rossmann-like Domain"/>
    <property type="match status" value="1"/>
</dbReference>
<feature type="domain" description="CoA-binding" evidence="1">
    <location>
        <begin position="282"/>
        <end position="382"/>
    </location>
</feature>
<organism evidence="2">
    <name type="scientific">Spironucleus salmonicida</name>
    <dbReference type="NCBI Taxonomy" id="348837"/>
    <lineage>
        <taxon>Eukaryota</taxon>
        <taxon>Metamonada</taxon>
        <taxon>Diplomonadida</taxon>
        <taxon>Hexamitidae</taxon>
        <taxon>Hexamitinae</taxon>
        <taxon>Spironucleus</taxon>
    </lineage>
</organism>
<name>V6LKT9_9EUKA</name>
<dbReference type="SUPFAM" id="SSF52210">
    <property type="entry name" value="Succinyl-CoA synthetase domains"/>
    <property type="match status" value="1"/>
</dbReference>
<dbReference type="EMBL" id="KI546101">
    <property type="protein sequence ID" value="EST44983.1"/>
    <property type="molecule type" value="Genomic_DNA"/>
</dbReference>
<dbReference type="Gene3D" id="3.30.1490.20">
    <property type="entry name" value="ATP-grasp fold, A domain"/>
    <property type="match status" value="1"/>
</dbReference>
<evidence type="ECO:0000313" key="2">
    <source>
        <dbReference type="EMBL" id="EST44983.1"/>
    </source>
</evidence>
<proteinExistence type="predicted"/>
<reference evidence="2 3" key="1">
    <citation type="journal article" date="2014" name="PLoS Genet.">
        <title>The Genome of Spironucleus salmonicida Highlights a Fish Pathogen Adapted to Fluctuating Environments.</title>
        <authorList>
            <person name="Xu F."/>
            <person name="Jerlstrom-Hultqvist J."/>
            <person name="Einarsson E."/>
            <person name="Astvaldsson A."/>
            <person name="Svard S.G."/>
            <person name="Andersson J.O."/>
        </authorList>
    </citation>
    <scope>NUCLEOTIDE SEQUENCE</scope>
    <source>
        <strain evidence="3">ATCC 50377</strain>
    </source>
</reference>
<keyword evidence="4" id="KW-1185">Reference proteome</keyword>
<evidence type="ECO:0000259" key="1">
    <source>
        <dbReference type="SMART" id="SM00881"/>
    </source>
</evidence>
<evidence type="ECO:0000313" key="3">
    <source>
        <dbReference type="EMBL" id="KAH0573315.1"/>
    </source>
</evidence>
<dbReference type="VEuPathDB" id="GiardiaDB:SS50377_25435"/>
<dbReference type="InterPro" id="IPR003781">
    <property type="entry name" value="CoA-bd"/>
</dbReference>
<dbReference type="SUPFAM" id="SSF51735">
    <property type="entry name" value="NAD(P)-binding Rossmann-fold domains"/>
    <property type="match status" value="1"/>
</dbReference>
<dbReference type="Gene3D" id="3.30.470.20">
    <property type="entry name" value="ATP-grasp fold, B domain"/>
    <property type="match status" value="1"/>
</dbReference>
<dbReference type="SUPFAM" id="SSF56059">
    <property type="entry name" value="Glutathione synthetase ATP-binding domain-like"/>
    <property type="match status" value="1"/>
</dbReference>
<accession>V6LKT9</accession>
<gene>
    <name evidence="2" type="ORF">SS50377_15002</name>
    <name evidence="3" type="ORF">SS50377_25435</name>
</gene>
<dbReference type="OrthoDB" id="10260108at2759"/>
<dbReference type="GO" id="GO:0005524">
    <property type="term" value="F:ATP binding"/>
    <property type="evidence" value="ECO:0007669"/>
    <property type="project" value="InterPro"/>
</dbReference>
<dbReference type="Pfam" id="PF13607">
    <property type="entry name" value="Succ_CoA_lig"/>
    <property type="match status" value="1"/>
</dbReference>
<dbReference type="InterPro" id="IPR036291">
    <property type="entry name" value="NAD(P)-bd_dom_sf"/>
</dbReference>
<dbReference type="Pfam" id="PF13380">
    <property type="entry name" value="CoA_binding_2"/>
    <property type="match status" value="1"/>
</dbReference>
<evidence type="ECO:0000313" key="4">
    <source>
        <dbReference type="Proteomes" id="UP000018208"/>
    </source>
</evidence>
<reference evidence="3" key="2">
    <citation type="submission" date="2020-12" db="EMBL/GenBank/DDBJ databases">
        <title>New Spironucleus salmonicida genome in near-complete chromosomes.</title>
        <authorList>
            <person name="Xu F."/>
            <person name="Kurt Z."/>
            <person name="Jimenez-Gonzalez A."/>
            <person name="Astvaldsson A."/>
            <person name="Andersson J.O."/>
            <person name="Svard S.G."/>
        </authorList>
    </citation>
    <scope>NUCLEOTIDE SEQUENCE</scope>
    <source>
        <strain evidence="3">ATCC 50377</strain>
    </source>
</reference>
<dbReference type="InterPro" id="IPR032875">
    <property type="entry name" value="Succ_CoA_lig_flav_dom"/>
</dbReference>
<dbReference type="PANTHER" id="PTHR42793:SF1">
    <property type="entry name" value="PEPTIDYL-LYSINE N-ACETYLTRANSFERASE PATZ"/>
    <property type="match status" value="1"/>
</dbReference>
<dbReference type="AlphaFoldDB" id="V6LKT9"/>
<dbReference type="Gene3D" id="3.40.50.261">
    <property type="entry name" value="Succinyl-CoA synthetase domains"/>
    <property type="match status" value="2"/>
</dbReference>